<evidence type="ECO:0000256" key="1">
    <source>
        <dbReference type="SAM" id="MobiDB-lite"/>
    </source>
</evidence>
<evidence type="ECO:0000313" key="2">
    <source>
        <dbReference type="EMBL" id="OON20526.1"/>
    </source>
</evidence>
<dbReference type="EMBL" id="KV892590">
    <property type="protein sequence ID" value="OON20526.1"/>
    <property type="molecule type" value="Genomic_DNA"/>
</dbReference>
<protein>
    <submittedName>
        <fullName evidence="2">Uncharacterized protein</fullName>
    </submittedName>
</protein>
<proteinExistence type="predicted"/>
<dbReference type="Proteomes" id="UP000243686">
    <property type="component" value="Unassembled WGS sequence"/>
</dbReference>
<feature type="region of interest" description="Disordered" evidence="1">
    <location>
        <begin position="1"/>
        <end position="25"/>
    </location>
</feature>
<sequence length="96" mass="10671">MAVQAAEDAQDVTDSISSTKPEIKVSPTEELNVDELLEKQTGIRILRLMKVIVDAVCKLDVLGHDGDPLGMSSTQNDTRGVKREELYSFFVHKLQQ</sequence>
<keyword evidence="3" id="KW-1185">Reference proteome</keyword>
<dbReference type="AlphaFoldDB" id="A0A1S8X1H0"/>
<feature type="non-terminal residue" evidence="2">
    <location>
        <position position="96"/>
    </location>
</feature>
<accession>A0A1S8X1H0</accession>
<evidence type="ECO:0000313" key="3">
    <source>
        <dbReference type="Proteomes" id="UP000243686"/>
    </source>
</evidence>
<name>A0A1S8X1H0_OPIVI</name>
<dbReference type="InterPro" id="IPR043631">
    <property type="entry name" value="QPE_rpt"/>
</dbReference>
<gene>
    <name evidence="2" type="ORF">X801_03593</name>
</gene>
<dbReference type="Pfam" id="PF18874">
    <property type="entry name" value="QPE"/>
    <property type="match status" value="1"/>
</dbReference>
<reference evidence="2 3" key="1">
    <citation type="submission" date="2015-03" db="EMBL/GenBank/DDBJ databases">
        <title>Draft genome of the nematode, Opisthorchis viverrini.</title>
        <authorList>
            <person name="Mitreva M."/>
        </authorList>
    </citation>
    <scope>NUCLEOTIDE SEQUENCE [LARGE SCALE GENOMIC DNA]</scope>
    <source>
        <strain evidence="2">Khon Kaen</strain>
    </source>
</reference>
<organism evidence="2 3">
    <name type="scientific">Opisthorchis viverrini</name>
    <name type="common">Southeast Asian liver fluke</name>
    <dbReference type="NCBI Taxonomy" id="6198"/>
    <lineage>
        <taxon>Eukaryota</taxon>
        <taxon>Metazoa</taxon>
        <taxon>Spiralia</taxon>
        <taxon>Lophotrochozoa</taxon>
        <taxon>Platyhelminthes</taxon>
        <taxon>Trematoda</taxon>
        <taxon>Digenea</taxon>
        <taxon>Opisthorchiida</taxon>
        <taxon>Opisthorchiata</taxon>
        <taxon>Opisthorchiidae</taxon>
        <taxon>Opisthorchis</taxon>
    </lineage>
</organism>